<protein>
    <submittedName>
        <fullName evidence="1">Uncharacterized protein</fullName>
    </submittedName>
</protein>
<gene>
    <name evidence="1" type="ORF">MYCIT1_LOCUS5911</name>
</gene>
<name>A0AAD2GXZ7_9AGAR</name>
<evidence type="ECO:0000313" key="2">
    <source>
        <dbReference type="Proteomes" id="UP001295794"/>
    </source>
</evidence>
<comment type="caution">
    <text evidence="1">The sequence shown here is derived from an EMBL/GenBank/DDBJ whole genome shotgun (WGS) entry which is preliminary data.</text>
</comment>
<dbReference type="AlphaFoldDB" id="A0AAD2GXZ7"/>
<accession>A0AAD2GXZ7</accession>
<sequence length="93" mass="10692">CSRPYDVLCIRESDFLSATRHRLLSAENRLDTPTRRARFERSSEALSWLADSGDWSESSITRAKTSYSNHDVRHRQMSPLLQSLAFKVFCGGR</sequence>
<evidence type="ECO:0000313" key="1">
    <source>
        <dbReference type="EMBL" id="CAK5265140.1"/>
    </source>
</evidence>
<dbReference type="Proteomes" id="UP001295794">
    <property type="component" value="Unassembled WGS sequence"/>
</dbReference>
<organism evidence="1 2">
    <name type="scientific">Mycena citricolor</name>
    <dbReference type="NCBI Taxonomy" id="2018698"/>
    <lineage>
        <taxon>Eukaryota</taxon>
        <taxon>Fungi</taxon>
        <taxon>Dikarya</taxon>
        <taxon>Basidiomycota</taxon>
        <taxon>Agaricomycotina</taxon>
        <taxon>Agaricomycetes</taxon>
        <taxon>Agaricomycetidae</taxon>
        <taxon>Agaricales</taxon>
        <taxon>Marasmiineae</taxon>
        <taxon>Mycenaceae</taxon>
        <taxon>Mycena</taxon>
    </lineage>
</organism>
<reference evidence="1" key="1">
    <citation type="submission" date="2023-11" db="EMBL/GenBank/DDBJ databases">
        <authorList>
            <person name="De Vega J J."/>
            <person name="De Vega J J."/>
        </authorList>
    </citation>
    <scope>NUCLEOTIDE SEQUENCE</scope>
</reference>
<dbReference type="EMBL" id="CAVNYO010000082">
    <property type="protein sequence ID" value="CAK5265140.1"/>
    <property type="molecule type" value="Genomic_DNA"/>
</dbReference>
<feature type="non-terminal residue" evidence="1">
    <location>
        <position position="1"/>
    </location>
</feature>
<proteinExistence type="predicted"/>
<keyword evidence="2" id="KW-1185">Reference proteome</keyword>